<dbReference type="HOGENOM" id="CLU_765934_0_0_1"/>
<evidence type="ECO:0000313" key="1">
    <source>
        <dbReference type="EnsemblPlants" id="PGSC0003DMT400085072"/>
    </source>
</evidence>
<accession>M1D8P3</accession>
<name>M1D8P3_SOLTU</name>
<evidence type="ECO:0000313" key="2">
    <source>
        <dbReference type="Proteomes" id="UP000011115"/>
    </source>
</evidence>
<organism evidence="1 2">
    <name type="scientific">Solanum tuberosum</name>
    <name type="common">Potato</name>
    <dbReference type="NCBI Taxonomy" id="4113"/>
    <lineage>
        <taxon>Eukaryota</taxon>
        <taxon>Viridiplantae</taxon>
        <taxon>Streptophyta</taxon>
        <taxon>Embryophyta</taxon>
        <taxon>Tracheophyta</taxon>
        <taxon>Spermatophyta</taxon>
        <taxon>Magnoliopsida</taxon>
        <taxon>eudicotyledons</taxon>
        <taxon>Gunneridae</taxon>
        <taxon>Pentapetalae</taxon>
        <taxon>asterids</taxon>
        <taxon>lamiids</taxon>
        <taxon>Solanales</taxon>
        <taxon>Solanaceae</taxon>
        <taxon>Solanoideae</taxon>
        <taxon>Solaneae</taxon>
        <taxon>Solanum</taxon>
    </lineage>
</organism>
<proteinExistence type="predicted"/>
<dbReference type="Proteomes" id="UP000011115">
    <property type="component" value="Unassembled WGS sequence"/>
</dbReference>
<dbReference type="Gramene" id="PGSC0003DMT400085072">
    <property type="protein sequence ID" value="PGSC0003DMT400085072"/>
    <property type="gene ID" value="PGSC0003DMG400034643"/>
</dbReference>
<dbReference type="EnsemblPlants" id="PGSC0003DMT400085072">
    <property type="protein sequence ID" value="PGSC0003DMT400085072"/>
    <property type="gene ID" value="PGSC0003DMG400034643"/>
</dbReference>
<protein>
    <submittedName>
        <fullName evidence="1">Uncharacterized protein</fullName>
    </submittedName>
</protein>
<reference evidence="2" key="1">
    <citation type="journal article" date="2011" name="Nature">
        <title>Genome sequence and analysis of the tuber crop potato.</title>
        <authorList>
            <consortium name="The Potato Genome Sequencing Consortium"/>
        </authorList>
    </citation>
    <scope>NUCLEOTIDE SEQUENCE [LARGE SCALE GENOMIC DNA]</scope>
    <source>
        <strain evidence="2">cv. DM1-3 516 R44</strain>
    </source>
</reference>
<sequence>MNVSLSLSEPIDSLPYIDNVLVESVDKLVDPIDDQIDSSSKIDLCPPSLDTYALNASSVFCNDCVDQPVCECSSLVEGSCNVIKEPQFGGNDKNVDHFIRSDSLSMFFVADPIACFAHRDHVLEDVEITPSDVPSRVNHESSIVLDNYTYYNNPLWCEDFPPKDGNLFLEDESTLVGKDYDEEKSDVCFPIPFSSWCVPIINGMTPEFESISSNTHENTLEEVELRDTLLYYLFTYDDAHVVEWNCAAEDCSGRLVEIADELGDPPFGQLIAFSVLPLSSSHSGSLGGTVLFRELIADCSFSRLLIRFLQSFAYWNEGRFMSFRRIAKLNSAIRRIPFLVLFSPICSVLRLSVYASTKTSNT</sequence>
<reference evidence="1" key="2">
    <citation type="submission" date="2015-06" db="UniProtKB">
        <authorList>
            <consortium name="EnsemblPlants"/>
        </authorList>
    </citation>
    <scope>IDENTIFICATION</scope>
    <source>
        <strain evidence="1">DM1-3 516 R44</strain>
    </source>
</reference>
<keyword evidence="2" id="KW-1185">Reference proteome</keyword>
<dbReference type="InParanoid" id="M1D8P3"/>
<dbReference type="PaxDb" id="4113-PGSC0003DMT400085072"/>
<dbReference type="AlphaFoldDB" id="M1D8P3"/>